<dbReference type="GO" id="GO:0042500">
    <property type="term" value="F:aspartic endopeptidase activity, intramembrane cleaving"/>
    <property type="evidence" value="ECO:0007669"/>
    <property type="project" value="InterPro"/>
</dbReference>
<accession>A0AAD5C1J5</accession>
<dbReference type="EMBL" id="JAMZMK010010246">
    <property type="protein sequence ID" value="KAI7732394.1"/>
    <property type="molecule type" value="Genomic_DNA"/>
</dbReference>
<dbReference type="GO" id="GO:0098554">
    <property type="term" value="C:cytoplasmic side of endoplasmic reticulum membrane"/>
    <property type="evidence" value="ECO:0007669"/>
    <property type="project" value="TreeGrafter"/>
</dbReference>
<dbReference type="GO" id="GO:0098553">
    <property type="term" value="C:lumenal side of endoplasmic reticulum membrane"/>
    <property type="evidence" value="ECO:0007669"/>
    <property type="project" value="TreeGrafter"/>
</dbReference>
<evidence type="ECO:0000313" key="4">
    <source>
        <dbReference type="Proteomes" id="UP001206925"/>
    </source>
</evidence>
<protein>
    <submittedName>
        <fullName evidence="3">Uncharacterized protein</fullName>
    </submittedName>
</protein>
<dbReference type="Proteomes" id="UP001206925">
    <property type="component" value="Unassembled WGS sequence"/>
</dbReference>
<keyword evidence="2" id="KW-0812">Transmembrane</keyword>
<dbReference type="AlphaFoldDB" id="A0AAD5C1J5"/>
<keyword evidence="1" id="KW-0378">Hydrolase</keyword>
<dbReference type="InterPro" id="IPR007369">
    <property type="entry name" value="Peptidase_A22B_SPP"/>
</dbReference>
<proteinExistence type="predicted"/>
<dbReference type="PANTHER" id="PTHR12174">
    <property type="entry name" value="SIGNAL PEPTIDE PEPTIDASE"/>
    <property type="match status" value="1"/>
</dbReference>
<keyword evidence="4" id="KW-1185">Reference proteome</keyword>
<dbReference type="GO" id="GO:0033619">
    <property type="term" value="P:membrane protein proteolysis"/>
    <property type="evidence" value="ECO:0007669"/>
    <property type="project" value="TreeGrafter"/>
</dbReference>
<reference evidence="3" key="1">
    <citation type="submission" date="2022-06" db="EMBL/GenBank/DDBJ databases">
        <title>Uncovering the hologenomic basis of an extraordinary plant invasion.</title>
        <authorList>
            <person name="Bieker V.C."/>
            <person name="Martin M.D."/>
            <person name="Gilbert T."/>
            <person name="Hodgins K."/>
            <person name="Battlay P."/>
            <person name="Petersen B."/>
            <person name="Wilson J."/>
        </authorList>
    </citation>
    <scope>NUCLEOTIDE SEQUENCE</scope>
    <source>
        <strain evidence="3">AA19_3_7</strain>
        <tissue evidence="3">Leaf</tissue>
    </source>
</reference>
<feature type="transmembrane region" description="Helical" evidence="2">
    <location>
        <begin position="81"/>
        <end position="104"/>
    </location>
</feature>
<keyword evidence="1" id="KW-0645">Protease</keyword>
<dbReference type="GO" id="GO:0005765">
    <property type="term" value="C:lysosomal membrane"/>
    <property type="evidence" value="ECO:0007669"/>
    <property type="project" value="TreeGrafter"/>
</dbReference>
<feature type="transmembrane region" description="Helical" evidence="2">
    <location>
        <begin position="110"/>
        <end position="128"/>
    </location>
</feature>
<feature type="transmembrane region" description="Helical" evidence="2">
    <location>
        <begin position="48"/>
        <end position="69"/>
    </location>
</feature>
<name>A0AAD5C1J5_AMBAR</name>
<keyword evidence="2" id="KW-1133">Transmembrane helix</keyword>
<evidence type="ECO:0000256" key="2">
    <source>
        <dbReference type="SAM" id="Phobius"/>
    </source>
</evidence>
<evidence type="ECO:0000256" key="1">
    <source>
        <dbReference type="ARBA" id="ARBA00022670"/>
    </source>
</evidence>
<evidence type="ECO:0000313" key="3">
    <source>
        <dbReference type="EMBL" id="KAI7732394.1"/>
    </source>
</evidence>
<dbReference type="PANTHER" id="PTHR12174:SF90">
    <property type="entry name" value="SIGNAL PEPTIDE PEPTIDASE-LIKE 3"/>
    <property type="match status" value="1"/>
</dbReference>
<organism evidence="3 4">
    <name type="scientific">Ambrosia artemisiifolia</name>
    <name type="common">Common ragweed</name>
    <dbReference type="NCBI Taxonomy" id="4212"/>
    <lineage>
        <taxon>Eukaryota</taxon>
        <taxon>Viridiplantae</taxon>
        <taxon>Streptophyta</taxon>
        <taxon>Embryophyta</taxon>
        <taxon>Tracheophyta</taxon>
        <taxon>Spermatophyta</taxon>
        <taxon>Magnoliopsida</taxon>
        <taxon>eudicotyledons</taxon>
        <taxon>Gunneridae</taxon>
        <taxon>Pentapetalae</taxon>
        <taxon>asterids</taxon>
        <taxon>campanulids</taxon>
        <taxon>Asterales</taxon>
        <taxon>Asteraceae</taxon>
        <taxon>Asteroideae</taxon>
        <taxon>Heliantheae alliance</taxon>
        <taxon>Heliantheae</taxon>
        <taxon>Ambrosia</taxon>
    </lineage>
</organism>
<sequence>MFSHGVAIPGGYSATLLCIYVAQGDSSSGESIPMVLRFPRLFDPWGGYSVLGFGDILFPGLLLSFTVRYDKAKKRTWQDGYFVWLAIGYACGLLLTYLALYLMNGHGQPALLYLVPCTLGTCIILGLVRGELKELWNYNADESKQTLVGDGQA</sequence>
<dbReference type="Pfam" id="PF04258">
    <property type="entry name" value="Peptidase_A22B"/>
    <property type="match status" value="1"/>
</dbReference>
<comment type="caution">
    <text evidence="3">The sequence shown here is derived from an EMBL/GenBank/DDBJ whole genome shotgun (WGS) entry which is preliminary data.</text>
</comment>
<dbReference type="GO" id="GO:0030660">
    <property type="term" value="C:Golgi-associated vesicle membrane"/>
    <property type="evidence" value="ECO:0007669"/>
    <property type="project" value="TreeGrafter"/>
</dbReference>
<gene>
    <name evidence="3" type="ORF">M8C21_025792</name>
</gene>
<keyword evidence="2" id="KW-0472">Membrane</keyword>